<name>A0ABQ6C3L8_9BURK</name>
<evidence type="ECO:0008006" key="3">
    <source>
        <dbReference type="Google" id="ProtNLM"/>
    </source>
</evidence>
<evidence type="ECO:0000313" key="1">
    <source>
        <dbReference type="EMBL" id="GLS14490.1"/>
    </source>
</evidence>
<reference evidence="2" key="1">
    <citation type="journal article" date="2019" name="Int. J. Syst. Evol. Microbiol.">
        <title>The Global Catalogue of Microorganisms (GCM) 10K type strain sequencing project: providing services to taxonomists for standard genome sequencing and annotation.</title>
        <authorList>
            <consortium name="The Broad Institute Genomics Platform"/>
            <consortium name="The Broad Institute Genome Sequencing Center for Infectious Disease"/>
            <person name="Wu L."/>
            <person name="Ma J."/>
        </authorList>
    </citation>
    <scope>NUCLEOTIDE SEQUENCE [LARGE SCALE GENOMIC DNA]</scope>
    <source>
        <strain evidence="2">NBRC 109341</strain>
    </source>
</reference>
<gene>
    <name evidence="1" type="ORF">GCM10007935_19210</name>
</gene>
<dbReference type="Proteomes" id="UP001156903">
    <property type="component" value="Unassembled WGS sequence"/>
</dbReference>
<dbReference type="EMBL" id="BSPB01000012">
    <property type="protein sequence ID" value="GLS14490.1"/>
    <property type="molecule type" value="Genomic_DNA"/>
</dbReference>
<keyword evidence="2" id="KW-1185">Reference proteome</keyword>
<evidence type="ECO:0000313" key="2">
    <source>
        <dbReference type="Proteomes" id="UP001156903"/>
    </source>
</evidence>
<sequence>MIIMDLDRPLYVSLATLMGHGDSQDFADGEPGFHDSELTPLKHMDFSLMSRSDFMELARLAESSLNVNNIMGALISMARSGWGLRIPGLLIDMRLRASTADRQRLVKAVKNLLEHHVRVVLVDGDGYCVNLSELDEFCTSRDFVDMYMGGIFSAHWSFSLAPKVSAVWN</sequence>
<accession>A0ABQ6C3L8</accession>
<protein>
    <recommendedName>
        <fullName evidence="3">EAL domain-containing protein</fullName>
    </recommendedName>
</protein>
<proteinExistence type="predicted"/>
<comment type="caution">
    <text evidence="1">The sequence shown here is derived from an EMBL/GenBank/DDBJ whole genome shotgun (WGS) entry which is preliminary data.</text>
</comment>
<organism evidence="1 2">
    <name type="scientific">Hydrogenophaga electricum</name>
    <dbReference type="NCBI Taxonomy" id="1230953"/>
    <lineage>
        <taxon>Bacteria</taxon>
        <taxon>Pseudomonadati</taxon>
        <taxon>Pseudomonadota</taxon>
        <taxon>Betaproteobacteria</taxon>
        <taxon>Burkholderiales</taxon>
        <taxon>Comamonadaceae</taxon>
        <taxon>Hydrogenophaga</taxon>
    </lineage>
</organism>